<dbReference type="RefSeq" id="WP_282302229.1">
    <property type="nucleotide sequence ID" value="NZ_CP124616.1"/>
</dbReference>
<dbReference type="PANTHER" id="PTHR30055">
    <property type="entry name" value="HTH-TYPE TRANSCRIPTIONAL REGULATOR RUTR"/>
    <property type="match status" value="1"/>
</dbReference>
<dbReference type="InterPro" id="IPR009057">
    <property type="entry name" value="Homeodomain-like_sf"/>
</dbReference>
<evidence type="ECO:0000313" key="6">
    <source>
        <dbReference type="EMBL" id="WGW05605.1"/>
    </source>
</evidence>
<dbReference type="PROSITE" id="PS50977">
    <property type="entry name" value="HTH_TETR_2"/>
    <property type="match status" value="1"/>
</dbReference>
<dbReference type="EMBL" id="CP124616">
    <property type="protein sequence ID" value="WGW05605.1"/>
    <property type="molecule type" value="Genomic_DNA"/>
</dbReference>
<evidence type="ECO:0000256" key="3">
    <source>
        <dbReference type="ARBA" id="ARBA00023163"/>
    </source>
</evidence>
<dbReference type="Proteomes" id="UP001241605">
    <property type="component" value="Chromosome"/>
</dbReference>
<keyword evidence="3" id="KW-0804">Transcription</keyword>
<gene>
    <name evidence="6" type="ORF">QF118_08680</name>
</gene>
<reference evidence="6 7" key="1">
    <citation type="submission" date="2023-05" db="EMBL/GenBank/DDBJ databases">
        <title>YMD87, complete Genome.</title>
        <authorList>
            <person name="Zhang J."/>
            <person name="Xu X."/>
        </authorList>
    </citation>
    <scope>NUCLEOTIDE SEQUENCE [LARGE SCALE GENOMIC DNA]</scope>
    <source>
        <strain evidence="6 7">YMD87</strain>
    </source>
</reference>
<keyword evidence="7" id="KW-1185">Reference proteome</keyword>
<keyword evidence="1" id="KW-0805">Transcription regulation</keyword>
<evidence type="ECO:0000256" key="1">
    <source>
        <dbReference type="ARBA" id="ARBA00023015"/>
    </source>
</evidence>
<keyword evidence="2 4" id="KW-0238">DNA-binding</keyword>
<dbReference type="Pfam" id="PF00440">
    <property type="entry name" value="TetR_N"/>
    <property type="match status" value="1"/>
</dbReference>
<dbReference type="InterPro" id="IPR036271">
    <property type="entry name" value="Tet_transcr_reg_TetR-rel_C_sf"/>
</dbReference>
<feature type="domain" description="HTH tetR-type" evidence="5">
    <location>
        <begin position="13"/>
        <end position="73"/>
    </location>
</feature>
<dbReference type="SUPFAM" id="SSF48498">
    <property type="entry name" value="Tetracyclin repressor-like, C-terminal domain"/>
    <property type="match status" value="1"/>
</dbReference>
<evidence type="ECO:0000313" key="7">
    <source>
        <dbReference type="Proteomes" id="UP001241605"/>
    </source>
</evidence>
<protein>
    <submittedName>
        <fullName evidence="6">TetR/AcrR family transcriptional regulator</fullName>
    </submittedName>
</protein>
<dbReference type="PANTHER" id="PTHR30055:SF234">
    <property type="entry name" value="HTH-TYPE TRANSCRIPTIONAL REGULATOR BETI"/>
    <property type="match status" value="1"/>
</dbReference>
<dbReference type="InterPro" id="IPR050109">
    <property type="entry name" value="HTH-type_TetR-like_transc_reg"/>
</dbReference>
<dbReference type="SUPFAM" id="SSF46689">
    <property type="entry name" value="Homeodomain-like"/>
    <property type="match status" value="1"/>
</dbReference>
<feature type="DNA-binding region" description="H-T-H motif" evidence="4">
    <location>
        <begin position="36"/>
        <end position="55"/>
    </location>
</feature>
<dbReference type="InterPro" id="IPR011075">
    <property type="entry name" value="TetR_C"/>
</dbReference>
<organism evidence="6 7">
    <name type="scientific">Tropicibacter oceani</name>
    <dbReference type="NCBI Taxonomy" id="3058420"/>
    <lineage>
        <taxon>Bacteria</taxon>
        <taxon>Pseudomonadati</taxon>
        <taxon>Pseudomonadota</taxon>
        <taxon>Alphaproteobacteria</taxon>
        <taxon>Rhodobacterales</taxon>
        <taxon>Roseobacteraceae</taxon>
        <taxon>Tropicibacter</taxon>
    </lineage>
</organism>
<dbReference type="Gene3D" id="1.10.357.10">
    <property type="entry name" value="Tetracycline Repressor, domain 2"/>
    <property type="match status" value="1"/>
</dbReference>
<name>A0ABY8QM41_9RHOB</name>
<evidence type="ECO:0000259" key="5">
    <source>
        <dbReference type="PROSITE" id="PS50977"/>
    </source>
</evidence>
<evidence type="ECO:0000256" key="2">
    <source>
        <dbReference type="ARBA" id="ARBA00023125"/>
    </source>
</evidence>
<accession>A0ABY8QM41</accession>
<evidence type="ECO:0000256" key="4">
    <source>
        <dbReference type="PROSITE-ProRule" id="PRU00335"/>
    </source>
</evidence>
<sequence>MTKAVRQKNLPADERRDVTVEAVVALAAQTNPSEITTAAIAKHMNLTQGALFRHFPNKEAIWQSVMTWVAERLMSRIEKAAEGIGSPLEALQAMFLAHVCFVADHPGAPRMLYGELQGAKATPAKRLASQMMQQYAARVRHLIEAGKARGELHPELDTEAAATLFIGTIQGLVMQSLISGDMAWMRSEAPRVFAIYRRGIAWSAPLGRSGLKDGA</sequence>
<proteinExistence type="predicted"/>
<dbReference type="InterPro" id="IPR001647">
    <property type="entry name" value="HTH_TetR"/>
</dbReference>
<dbReference type="Pfam" id="PF16925">
    <property type="entry name" value="TetR_C_13"/>
    <property type="match status" value="1"/>
</dbReference>